<name>A0AA39HH68_9BILA</name>
<dbReference type="PRINTS" id="PR01217">
    <property type="entry name" value="PRICHEXTENSN"/>
</dbReference>
<feature type="compositionally biased region" description="Basic and acidic residues" evidence="2">
    <location>
        <begin position="396"/>
        <end position="405"/>
    </location>
</feature>
<evidence type="ECO:0000313" key="4">
    <source>
        <dbReference type="Proteomes" id="UP001175271"/>
    </source>
</evidence>
<evidence type="ECO:0000256" key="2">
    <source>
        <dbReference type="SAM" id="MobiDB-lite"/>
    </source>
</evidence>
<feature type="compositionally biased region" description="Basic and acidic residues" evidence="2">
    <location>
        <begin position="558"/>
        <end position="575"/>
    </location>
</feature>
<dbReference type="PANTHER" id="PTHR13037">
    <property type="entry name" value="FORMIN"/>
    <property type="match status" value="1"/>
</dbReference>
<feature type="compositionally biased region" description="Basic and acidic residues" evidence="2">
    <location>
        <begin position="305"/>
        <end position="314"/>
    </location>
</feature>
<proteinExistence type="predicted"/>
<accession>A0AA39HH68</accession>
<evidence type="ECO:0000256" key="1">
    <source>
        <dbReference type="ARBA" id="ARBA00022581"/>
    </source>
</evidence>
<dbReference type="Proteomes" id="UP001175271">
    <property type="component" value="Unassembled WGS sequence"/>
</dbReference>
<feature type="compositionally biased region" description="Basic and acidic residues" evidence="2">
    <location>
        <begin position="645"/>
        <end position="658"/>
    </location>
</feature>
<feature type="region of interest" description="Disordered" evidence="2">
    <location>
        <begin position="481"/>
        <end position="705"/>
    </location>
</feature>
<feature type="compositionally biased region" description="Polar residues" evidence="2">
    <location>
        <begin position="372"/>
        <end position="395"/>
    </location>
</feature>
<gene>
    <name evidence="3" type="ORF">QR680_017823</name>
</gene>
<feature type="region of interest" description="Disordered" evidence="2">
    <location>
        <begin position="287"/>
        <end position="320"/>
    </location>
</feature>
<feature type="compositionally biased region" description="Basic and acidic residues" evidence="2">
    <location>
        <begin position="9"/>
        <end position="19"/>
    </location>
</feature>
<feature type="compositionally biased region" description="Pro residues" evidence="2">
    <location>
        <begin position="744"/>
        <end position="779"/>
    </location>
</feature>
<feature type="region of interest" description="Disordered" evidence="2">
    <location>
        <begin position="1"/>
        <end position="23"/>
    </location>
</feature>
<comment type="caution">
    <text evidence="3">The sequence shown here is derived from an EMBL/GenBank/DDBJ whole genome shotgun (WGS) entry which is preliminary data.</text>
</comment>
<feature type="compositionally biased region" description="Low complexity" evidence="2">
    <location>
        <begin position="523"/>
        <end position="535"/>
    </location>
</feature>
<feature type="compositionally biased region" description="Low complexity" evidence="2">
    <location>
        <begin position="545"/>
        <end position="554"/>
    </location>
</feature>
<reference evidence="3" key="1">
    <citation type="submission" date="2023-06" db="EMBL/GenBank/DDBJ databases">
        <title>Genomic analysis of the entomopathogenic nematode Steinernema hermaphroditum.</title>
        <authorList>
            <person name="Schwarz E.M."/>
            <person name="Heppert J.K."/>
            <person name="Baniya A."/>
            <person name="Schwartz H.T."/>
            <person name="Tan C.-H."/>
            <person name="Antoshechkin I."/>
            <person name="Sternberg P.W."/>
            <person name="Goodrich-Blair H."/>
            <person name="Dillman A.R."/>
        </authorList>
    </citation>
    <scope>NUCLEOTIDE SEQUENCE</scope>
    <source>
        <strain evidence="3">PS9179</strain>
        <tissue evidence="3">Whole animal</tissue>
    </source>
</reference>
<sequence length="879" mass="97431">MLRRRRTKAFVEKMGDSRNSRPPKVMKAVTLRRPLTYVVVQRSMDQPLSLVLMRLSHDDSAPVILKTSVQQTEYQQNRKPIPAAHSAVVRLDWGDKVQVNGYRAEAEWEKGNGGFWIDEKDHNIVEIETSNVALEVNIGWLARTKVQKKIERIDHRKRTIEIDNGFVFDRTRTGASTFHKLREGMVADCDFIRIDADYWVSKGKRFAFPDGEKHTPDLLKKHALQVSGNVRCWTRLYYHIPSKHDKMEEEAERYPWERSPTSDDSDIDIHLLDQPDRLVEMDALVEVDQDGEGVSDQSTVAEDTSTPRRDDSSSKEIPSMQFVIENPAAKELRVEIAKDDSSSRKVTLVRSSKGGGDKRADEKKEKFDTKGSETAQKSSLYTGKTTQKDSASQVEQLKHRIEERMKKVRLPDPSPPPAPEDDDIVVIESPPEPRGPSSDDPDDDITECVIVEKAPTAGKKAHLRPSKKVMPLRAMFCLKEAAPPKIELKDPGKKKTHLVIKKKNPMTGNSRAKEGEPSKIQLSPESSDVPSTPSSQPSPPPPVPTSAAPHSTTSQNVLERKVSDTKRPATTDKTRKDPRKASVNYKRNQDDAPRGEAPPMQDASEARRPPGVQVAPPTTSPPDDDHQHPMHRKRRIFSDQLVAEADSHGVEHVKRSRFDGPPPNTAPITTVPTPFAFPPTPMPSSTGRCIPSAVPPPPQPPPPVAVEVARCFDLLKKRGSLNHADPRPQVSSGEALSSSGFHPQPLPTPLFADPLPPPPVPPPPSDPLPPAPVPPPVPVPSSTESHLLTKPRIQIVEQPPPVDIPTTPPPPSENPGPSGRSASSETENYEPGTNTLELIQQILPKLTKYRQITLTRRAITTVDGGDIVSWRIHAICDTD</sequence>
<feature type="compositionally biased region" description="Pro residues" evidence="2">
    <location>
        <begin position="798"/>
        <end position="814"/>
    </location>
</feature>
<keyword evidence="4" id="KW-1185">Reference proteome</keyword>
<feature type="compositionally biased region" description="Basic residues" evidence="2">
    <location>
        <begin position="494"/>
        <end position="504"/>
    </location>
</feature>
<feature type="compositionally biased region" description="Pro residues" evidence="2">
    <location>
        <begin position="693"/>
        <end position="704"/>
    </location>
</feature>
<feature type="region of interest" description="Disordered" evidence="2">
    <location>
        <begin position="719"/>
        <end position="830"/>
    </location>
</feature>
<feature type="compositionally biased region" description="Basic and acidic residues" evidence="2">
    <location>
        <begin position="355"/>
        <end position="371"/>
    </location>
</feature>
<evidence type="ECO:0000313" key="3">
    <source>
        <dbReference type="EMBL" id="KAK0405146.1"/>
    </source>
</evidence>
<keyword evidence="1" id="KW-0945">Host-virus interaction</keyword>
<feature type="region of interest" description="Disordered" evidence="2">
    <location>
        <begin position="336"/>
        <end position="446"/>
    </location>
</feature>
<feature type="compositionally biased region" description="Polar residues" evidence="2">
    <location>
        <begin position="820"/>
        <end position="830"/>
    </location>
</feature>
<feature type="compositionally biased region" description="Polar residues" evidence="2">
    <location>
        <begin position="729"/>
        <end position="741"/>
    </location>
</feature>
<protein>
    <submittedName>
        <fullName evidence="3">Uncharacterized protein</fullName>
    </submittedName>
</protein>
<dbReference type="AlphaFoldDB" id="A0AA39HH68"/>
<dbReference type="PANTHER" id="PTHR13037:SF24">
    <property type="entry name" value="POLYCOMB PROTEIN PCL-RELATED"/>
    <property type="match status" value="1"/>
</dbReference>
<dbReference type="EMBL" id="JAUCMV010000004">
    <property type="protein sequence ID" value="KAK0405146.1"/>
    <property type="molecule type" value="Genomic_DNA"/>
</dbReference>
<organism evidence="3 4">
    <name type="scientific">Steinernema hermaphroditum</name>
    <dbReference type="NCBI Taxonomy" id="289476"/>
    <lineage>
        <taxon>Eukaryota</taxon>
        <taxon>Metazoa</taxon>
        <taxon>Ecdysozoa</taxon>
        <taxon>Nematoda</taxon>
        <taxon>Chromadorea</taxon>
        <taxon>Rhabditida</taxon>
        <taxon>Tylenchina</taxon>
        <taxon>Panagrolaimomorpha</taxon>
        <taxon>Strongyloidoidea</taxon>
        <taxon>Steinernematidae</taxon>
        <taxon>Steinernema</taxon>
    </lineage>
</organism>